<feature type="compositionally biased region" description="Low complexity" evidence="2">
    <location>
        <begin position="359"/>
        <end position="372"/>
    </location>
</feature>
<evidence type="ECO:0000313" key="5">
    <source>
        <dbReference type="RefSeq" id="XP_029658427.1"/>
    </source>
</evidence>
<reference evidence="5" key="1">
    <citation type="submission" date="2025-08" db="UniProtKB">
        <authorList>
            <consortium name="RefSeq"/>
        </authorList>
    </citation>
    <scope>IDENTIFICATION</scope>
</reference>
<feature type="compositionally biased region" description="Polar residues" evidence="2">
    <location>
        <begin position="983"/>
        <end position="998"/>
    </location>
</feature>
<dbReference type="RefSeq" id="XP_029658427.1">
    <property type="nucleotide sequence ID" value="XM_029802567.2"/>
</dbReference>
<feature type="region of interest" description="Disordered" evidence="2">
    <location>
        <begin position="506"/>
        <end position="528"/>
    </location>
</feature>
<dbReference type="PANTHER" id="PTHR15021">
    <property type="entry name" value="DISCONNECTED-RELATED"/>
    <property type="match status" value="1"/>
</dbReference>
<name>A0A6P7UAN7_9MOLL</name>
<dbReference type="PROSITE" id="PS50157">
    <property type="entry name" value="ZINC_FINGER_C2H2_2"/>
    <property type="match status" value="2"/>
</dbReference>
<feature type="region of interest" description="Disordered" evidence="2">
    <location>
        <begin position="273"/>
        <end position="303"/>
    </location>
</feature>
<evidence type="ECO:0000313" key="4">
    <source>
        <dbReference type="Proteomes" id="UP000515154"/>
    </source>
</evidence>
<keyword evidence="1" id="KW-0479">Metal-binding</keyword>
<dbReference type="Proteomes" id="UP000515154">
    <property type="component" value="Linkage group LG2"/>
</dbReference>
<feature type="domain" description="C2H2-type" evidence="3">
    <location>
        <begin position="1074"/>
        <end position="1103"/>
    </location>
</feature>
<feature type="region of interest" description="Disordered" evidence="2">
    <location>
        <begin position="910"/>
        <end position="946"/>
    </location>
</feature>
<keyword evidence="4" id="KW-1185">Reference proteome</keyword>
<dbReference type="PROSITE" id="PS00028">
    <property type="entry name" value="ZINC_FINGER_C2H2_1"/>
    <property type="match status" value="4"/>
</dbReference>
<dbReference type="GO" id="GO:0006355">
    <property type="term" value="P:regulation of DNA-templated transcription"/>
    <property type="evidence" value="ECO:0007669"/>
    <property type="project" value="TreeGrafter"/>
</dbReference>
<feature type="compositionally biased region" description="Polar residues" evidence="2">
    <location>
        <begin position="815"/>
        <end position="827"/>
    </location>
</feature>
<evidence type="ECO:0000259" key="3">
    <source>
        <dbReference type="PROSITE" id="PS50157"/>
    </source>
</evidence>
<accession>A0A6P7UAN7</accession>
<dbReference type="Gene3D" id="3.30.160.60">
    <property type="entry name" value="Classic Zinc Finger"/>
    <property type="match status" value="2"/>
</dbReference>
<proteinExistence type="predicted"/>
<dbReference type="KEGG" id="osn:115232597"/>
<feature type="region of interest" description="Disordered" evidence="2">
    <location>
        <begin position="644"/>
        <end position="665"/>
    </location>
</feature>
<evidence type="ECO:0000256" key="1">
    <source>
        <dbReference type="PROSITE-ProRule" id="PRU00042"/>
    </source>
</evidence>
<organism evidence="4 5">
    <name type="scientific">Octopus sinensis</name>
    <name type="common">East Asian common octopus</name>
    <dbReference type="NCBI Taxonomy" id="2607531"/>
    <lineage>
        <taxon>Eukaryota</taxon>
        <taxon>Metazoa</taxon>
        <taxon>Spiralia</taxon>
        <taxon>Lophotrochozoa</taxon>
        <taxon>Mollusca</taxon>
        <taxon>Cephalopoda</taxon>
        <taxon>Coleoidea</taxon>
        <taxon>Octopodiformes</taxon>
        <taxon>Octopoda</taxon>
        <taxon>Incirrata</taxon>
        <taxon>Octopodidae</taxon>
        <taxon>Octopus</taxon>
    </lineage>
</organism>
<protein>
    <submittedName>
        <fullName evidence="5">Zinc finger protein basonuclin-2-like isoform X1</fullName>
    </submittedName>
</protein>
<sequence>MVSSGNIIGRKFGPGKKFLPDNFQMTYDMVTPAFGFLKISKAIRCTLPNCMCECFAPGKLHLRSCDTCKHGWVAHALDKLGYQHIFHMGMQVEIVQPNIVFDIASLMLYGAQATPIRLKILLDRLFSVLQHEEVLQVLHGFGWSYEDYARGYILQDQLSTIGENDASGRVLDKWTIATREEEHIILQQFLRFGETKSIAQEIILQDTKEKQELYVKQTSRAESEIKKFIERSNLSMQSYMRPYESRHLFSNRMPFVSHSSNRLVAPTAIQYTATTPPRDLRPTSMPPTPVPTSSPVTSSPLGRLQTMLPIDFRRERLSPAVSPGLSEKRASVPQLSQPPLPPPPPPLPSHGDESPKNLSTTPTPTPTSTSPPQFQSMKPPDIIENSKHAPCINMPNISPVIISQEDSPMDAINYSTKDCEESALSVYADRKVKHLRKSANPIKRQWTPSASFGSTLIAPNGKKRVLCTACNKTFCDKGALKIHYSAVHLKEMHKCTVEGCSMMFSSRRSRNRHSANPNPKLHMPQKRKLPEGATLIAESKPPSRLINSPPTMVVTSSYLSRAVIPSLDSNVLNRSDQSCFVDVGNNLSYMSSGKKIKMENNDGSNEAIDMTDDVKSLDDTLKPDVSSTQRGFNRRKSLIPTRCAQMEENYSMSDENSISDEKDATKHNKKCLNDAEKVKSTSNSAADDELDDKIAIKKEIADVREIPEKSMSGKVYDSVILSSHSGVICDTNCNPKQEPRKEACHFPRIASLLANNNTNNNSNNSSDPVDLSQDNCERSPSNLSSLNMSPGSDHDSNASQASTDIEGHLAIRANGSHSPDSNSNSTDIPLDKDNPRKCNFCGKILQNHFDLKIHYQSVHYKLMHKCTIDGCNAVFPSKRSRDRHSTNLNLHHKLLSTSDTDQFPDDEEIEDVDELDEDDIDDVDDDDEDNSEGMRGGNKENNQVKDHINQKYDSRIYNENSNHGIGDEDSNPNTVICNKRKTISSVGSHSNDSFIGNNSRDRAEENTFSARNGGDESGAEEEDDDDDDGGDHLQDEDIDDELNSAVSCHVCQQKFRDNLALKEHFETLHPKEMYYCTVSGCDKIFSTRKSRNRHTQNHNLHRHLSSMKTNGLS</sequence>
<keyword evidence="1" id="KW-0862">Zinc</keyword>
<dbReference type="AlphaFoldDB" id="A0A6P7UAN7"/>
<feature type="compositionally biased region" description="Acidic residues" evidence="2">
    <location>
        <begin position="910"/>
        <end position="931"/>
    </location>
</feature>
<feature type="region of interest" description="Disordered" evidence="2">
    <location>
        <begin position="319"/>
        <end position="383"/>
    </location>
</feature>
<dbReference type="GO" id="GO:0005634">
    <property type="term" value="C:nucleus"/>
    <property type="evidence" value="ECO:0007669"/>
    <property type="project" value="TreeGrafter"/>
</dbReference>
<dbReference type="InterPro" id="IPR013087">
    <property type="entry name" value="Znf_C2H2_type"/>
</dbReference>
<dbReference type="PANTHER" id="PTHR15021:SF0">
    <property type="entry name" value="DISCO-RELATED, ISOFORM A-RELATED"/>
    <property type="match status" value="1"/>
</dbReference>
<feature type="domain" description="C2H2-type" evidence="3">
    <location>
        <begin position="465"/>
        <end position="493"/>
    </location>
</feature>
<dbReference type="SMART" id="SM00355">
    <property type="entry name" value="ZnF_C2H2"/>
    <property type="match status" value="6"/>
</dbReference>
<feature type="compositionally biased region" description="Pro residues" evidence="2">
    <location>
        <begin position="336"/>
        <end position="348"/>
    </location>
</feature>
<feature type="compositionally biased region" description="Acidic residues" evidence="2">
    <location>
        <begin position="1017"/>
        <end position="1029"/>
    </location>
</feature>
<feature type="region of interest" description="Disordered" evidence="2">
    <location>
        <begin position="981"/>
        <end position="1036"/>
    </location>
</feature>
<feature type="compositionally biased region" description="Low complexity" evidence="2">
    <location>
        <begin position="755"/>
        <end position="766"/>
    </location>
</feature>
<evidence type="ECO:0000256" key="2">
    <source>
        <dbReference type="SAM" id="MobiDB-lite"/>
    </source>
</evidence>
<feature type="region of interest" description="Disordered" evidence="2">
    <location>
        <begin position="755"/>
        <end position="832"/>
    </location>
</feature>
<gene>
    <name evidence="5" type="primary">LOC115232597</name>
</gene>
<dbReference type="InterPro" id="IPR040436">
    <property type="entry name" value="Disconnected-like"/>
</dbReference>
<feature type="compositionally biased region" description="Low complexity" evidence="2">
    <location>
        <begin position="779"/>
        <end position="791"/>
    </location>
</feature>
<keyword evidence="1" id="KW-0863">Zinc-finger</keyword>
<dbReference type="GO" id="GO:0008270">
    <property type="term" value="F:zinc ion binding"/>
    <property type="evidence" value="ECO:0007669"/>
    <property type="project" value="UniProtKB-KW"/>
</dbReference>